<dbReference type="EMBL" id="PYAW01000001">
    <property type="protein sequence ID" value="PSL50002.1"/>
    <property type="molecule type" value="Genomic_DNA"/>
</dbReference>
<evidence type="ECO:0000313" key="2">
    <source>
        <dbReference type="Proteomes" id="UP000240971"/>
    </source>
</evidence>
<protein>
    <submittedName>
        <fullName evidence="1">Uncharacterized protein</fullName>
    </submittedName>
</protein>
<organism evidence="1 2">
    <name type="scientific">Chitinophaga niastensis</name>
    <dbReference type="NCBI Taxonomy" id="536980"/>
    <lineage>
        <taxon>Bacteria</taxon>
        <taxon>Pseudomonadati</taxon>
        <taxon>Bacteroidota</taxon>
        <taxon>Chitinophagia</taxon>
        <taxon>Chitinophagales</taxon>
        <taxon>Chitinophagaceae</taxon>
        <taxon>Chitinophaga</taxon>
    </lineage>
</organism>
<gene>
    <name evidence="1" type="ORF">CLV51_1011344</name>
</gene>
<name>A0A2P8HUX1_CHINA</name>
<reference evidence="1 2" key="1">
    <citation type="submission" date="2018-03" db="EMBL/GenBank/DDBJ databases">
        <title>Genomic Encyclopedia of Archaeal and Bacterial Type Strains, Phase II (KMG-II): from individual species to whole genera.</title>
        <authorList>
            <person name="Goeker M."/>
        </authorList>
    </citation>
    <scope>NUCLEOTIDE SEQUENCE [LARGE SCALE GENOMIC DNA]</scope>
    <source>
        <strain evidence="1 2">DSM 24859</strain>
    </source>
</reference>
<dbReference type="AlphaFoldDB" id="A0A2P8HUX1"/>
<sequence length="92" mass="10296">MAQEKKYAAIKALLEAGGIARIADIFEYIPKTNVYKLLGTGYLTFLKKLDNPGLFTIDELNTLADLIGVDDEILNSLARKEAKVLKKKRKKI</sequence>
<dbReference type="RefSeq" id="WP_106527187.1">
    <property type="nucleotide sequence ID" value="NZ_PYAW01000001.1"/>
</dbReference>
<accession>A0A2P8HUX1</accession>
<dbReference type="OrthoDB" id="676945at2"/>
<keyword evidence="2" id="KW-1185">Reference proteome</keyword>
<comment type="caution">
    <text evidence="1">The sequence shown here is derived from an EMBL/GenBank/DDBJ whole genome shotgun (WGS) entry which is preliminary data.</text>
</comment>
<evidence type="ECO:0000313" key="1">
    <source>
        <dbReference type="EMBL" id="PSL50002.1"/>
    </source>
</evidence>
<proteinExistence type="predicted"/>
<dbReference type="Proteomes" id="UP000240971">
    <property type="component" value="Unassembled WGS sequence"/>
</dbReference>